<evidence type="ECO:0000256" key="2">
    <source>
        <dbReference type="SAM" id="Phobius"/>
    </source>
</evidence>
<keyword evidence="2" id="KW-0472">Membrane</keyword>
<feature type="domain" description="EGF-like" evidence="3">
    <location>
        <begin position="485"/>
        <end position="520"/>
    </location>
</feature>
<dbReference type="VEuPathDB" id="GiardiaDB:GL50803_00114674"/>
<dbReference type="SMART" id="SM00261">
    <property type="entry name" value="FU"/>
    <property type="match status" value="4"/>
</dbReference>
<feature type="non-terminal residue" evidence="4">
    <location>
        <position position="1"/>
    </location>
</feature>
<organism evidence="4 5">
    <name type="scientific">Giardia intestinalis</name>
    <name type="common">Giardia lamblia</name>
    <dbReference type="NCBI Taxonomy" id="5741"/>
    <lineage>
        <taxon>Eukaryota</taxon>
        <taxon>Metamonada</taxon>
        <taxon>Diplomonadida</taxon>
        <taxon>Hexamitidae</taxon>
        <taxon>Giardiinae</taxon>
        <taxon>Giardia</taxon>
    </lineage>
</organism>
<gene>
    <name evidence="4" type="ORF">DHA2_151765</name>
</gene>
<dbReference type="AlphaFoldDB" id="V6TG86"/>
<dbReference type="InterPro" id="IPR052798">
    <property type="entry name" value="Giardia_VSA"/>
</dbReference>
<protein>
    <submittedName>
        <fullName evidence="4">Variant-specific surface protein</fullName>
    </submittedName>
</protein>
<accession>V6TG86</accession>
<dbReference type="SUPFAM" id="SSF57184">
    <property type="entry name" value="Growth factor receptor domain"/>
    <property type="match status" value="3"/>
</dbReference>
<dbReference type="InterPro" id="IPR009030">
    <property type="entry name" value="Growth_fac_rcpt_cys_sf"/>
</dbReference>
<dbReference type="PANTHER" id="PTHR23275">
    <property type="entry name" value="CABRIOLET.-RELATED"/>
    <property type="match status" value="1"/>
</dbReference>
<feature type="domain" description="EGF-like" evidence="3">
    <location>
        <begin position="439"/>
        <end position="484"/>
    </location>
</feature>
<dbReference type="InterPro" id="IPR000742">
    <property type="entry name" value="EGF"/>
</dbReference>
<proteinExistence type="predicted"/>
<dbReference type="InterPro" id="IPR006212">
    <property type="entry name" value="Furin_repeat"/>
</dbReference>
<reference evidence="4 5" key="2">
    <citation type="journal article" date="2013" name="Genome Biol. Evol.">
        <title>Genome sequencing of Giardia lamblia genotypes A2 and B isolates (DH and GS) and comparative analysis with the genomes of genotypes A1 and E (WB and Pig).</title>
        <authorList>
            <person name="Adam R.D."/>
            <person name="Dahlstrom E.W."/>
            <person name="Martens C.A."/>
            <person name="Bruno D.P."/>
            <person name="Barbian K.D."/>
            <person name="Ricklefs S.M."/>
            <person name="Hernandez M.M."/>
            <person name="Narla N.P."/>
            <person name="Patel R.B."/>
            <person name="Porcella S.F."/>
            <person name="Nash T.E."/>
        </authorList>
    </citation>
    <scope>NUCLEOTIDE SEQUENCE [LARGE SCALE GENOMIC DNA]</scope>
    <source>
        <strain evidence="4 5">DH</strain>
    </source>
</reference>
<feature type="domain" description="EGF-like" evidence="3">
    <location>
        <begin position="267"/>
        <end position="314"/>
    </location>
</feature>
<keyword evidence="2" id="KW-1133">Transmembrane helix</keyword>
<dbReference type="VEuPathDB" id="GiardiaDB:GL50581_322"/>
<sequence length="848" mass="86991">VSAWVSRLGTETGCAVPRSGRPPRSGAVGRVETGAPRQGWNSVFPRVPCWVATDGAEGAGGRRRRRDRGRPATERVSARAHGKCTRTRLPPLPSGTGLGARGGSAQTVAPRCVMAGAGATAGDPLMFQLIPLFVASTIAVTCRSDGNHTATCQTDKCETVGSAEICTGCKAGGVPVDGFCWPPGSPQAAAAGCTEEDGTALDKTAAICEKCGDGYFLFMGGCYKTTDGPGNEICTTAKDGVCTTCKTDNGLFKNPAATPEKGSECILCSDATDRNGVTGVKDCLKCQAPGGNTGAATCTECQAGYYKDAKGACVQCQGNCATCETSATHCTSCKGNTFLKTDTNTCVEAGQCTGSKYPDPSTGKCTACNGAEVGIADCDTCTYDKTLQKPKCLTCTSSSQKIVREEADGTTTCIATNDCTQNGRDGPNFLTEQNKKCILCSNNADSTPGNTGVPGCNTCSKTGSGTNPQCKTCLDGYFGSSSCKPCGENCATCTQAGNDKCTKCKPGFFLKVSGTPGQCFACDSTTDGGREGCSVCSNNNGFKCTECKPNYKKQLNGGANDDYTCVKTCEDDTACGGTSGACDAIVIDNTGKELHYCSYCGDSNKVPIDGKCVNTGSINGNTGCTSHICKSCAQGYFLYMGGCYSTTNAPGNYMCKTAANGVCTTPNANNKYFIVPEAKATDQSVLACGNPLGTIVDTKAYVGVDGCSQCKAPAALTEAGMASATCTSCDSSKKPNKGGSGCFACTVSGCSHCNRDDMCEVCDNNKKVSPGRKSCVDDCPSNSTDTDSVCTCNDGYSPDDAGTSCVSSGANRSRLSTGAIAGISVAVIAVVGGLVGFLCWWFVCRGKA</sequence>
<dbReference type="Proteomes" id="UP000018320">
    <property type="component" value="Unassembled WGS sequence"/>
</dbReference>
<dbReference type="InterPro" id="IPR005127">
    <property type="entry name" value="Giardia_VSP"/>
</dbReference>
<feature type="domain" description="EGF-like" evidence="3">
    <location>
        <begin position="521"/>
        <end position="566"/>
    </location>
</feature>
<keyword evidence="2" id="KW-0812">Transmembrane</keyword>
<feature type="domain" description="EGF-like" evidence="3">
    <location>
        <begin position="315"/>
        <end position="347"/>
    </location>
</feature>
<evidence type="ECO:0000313" key="4">
    <source>
        <dbReference type="EMBL" id="ESU37372.1"/>
    </source>
</evidence>
<dbReference type="EMBL" id="AHGT01000028">
    <property type="protein sequence ID" value="ESU37372.1"/>
    <property type="molecule type" value="Genomic_DNA"/>
</dbReference>
<dbReference type="Pfam" id="PF03302">
    <property type="entry name" value="VSP"/>
    <property type="match status" value="1"/>
</dbReference>
<feature type="region of interest" description="Disordered" evidence="1">
    <location>
        <begin position="1"/>
        <end position="39"/>
    </location>
</feature>
<reference evidence="5" key="1">
    <citation type="submission" date="2012-02" db="EMBL/GenBank/DDBJ databases">
        <title>Genome sequencing of Giardia lamblia Genotypes A2 and B isolates (DH and GS) and comparative analysis with the genomes of Genotypes A1 and E (WB and Pig).</title>
        <authorList>
            <person name="Adam R."/>
            <person name="Dahlstrom E."/>
            <person name="Martens C."/>
            <person name="Bruno D."/>
            <person name="Barbian K."/>
            <person name="Porcella S.F."/>
            <person name="Nash T."/>
        </authorList>
    </citation>
    <scope>NUCLEOTIDE SEQUENCE</scope>
    <source>
        <strain evidence="5">DH</strain>
    </source>
</reference>
<comment type="caution">
    <text evidence="4">The sequence shown here is derived from an EMBL/GenBank/DDBJ whole genome shotgun (WGS) entry which is preliminary data.</text>
</comment>
<feature type="transmembrane region" description="Helical" evidence="2">
    <location>
        <begin position="819"/>
        <end position="843"/>
    </location>
</feature>
<feature type="region of interest" description="Disordered" evidence="1">
    <location>
        <begin position="54"/>
        <end position="103"/>
    </location>
</feature>
<dbReference type="PANTHER" id="PTHR23275:SF100">
    <property type="entry name" value="EGF-LIKE DOMAIN-CONTAINING PROTEIN"/>
    <property type="match status" value="1"/>
</dbReference>
<evidence type="ECO:0000256" key="1">
    <source>
        <dbReference type="SAM" id="MobiDB-lite"/>
    </source>
</evidence>
<dbReference type="Gene3D" id="2.10.220.10">
    <property type="entry name" value="Hormone Receptor, Insulin-like Growth Factor Receptor 1, Chain A, domain 2"/>
    <property type="match status" value="3"/>
</dbReference>
<evidence type="ECO:0000259" key="3">
    <source>
        <dbReference type="SMART" id="SM00181"/>
    </source>
</evidence>
<evidence type="ECO:0000313" key="5">
    <source>
        <dbReference type="Proteomes" id="UP000018320"/>
    </source>
</evidence>
<dbReference type="VEuPathDB" id="GiardiaDB:QR46_2530"/>
<dbReference type="VEuPathDB" id="GiardiaDB:DHA2_151765"/>
<name>V6TG86_GIAIN</name>
<dbReference type="SMART" id="SM00181">
    <property type="entry name" value="EGF"/>
    <property type="match status" value="5"/>
</dbReference>